<feature type="compositionally biased region" description="Basic and acidic residues" evidence="12">
    <location>
        <begin position="327"/>
        <end position="346"/>
    </location>
</feature>
<feature type="domain" description="N-acetyltransferase" evidence="14">
    <location>
        <begin position="884"/>
        <end position="1035"/>
    </location>
</feature>
<feature type="compositionally biased region" description="Basic and acidic residues" evidence="12">
    <location>
        <begin position="161"/>
        <end position="193"/>
    </location>
</feature>
<dbReference type="GO" id="GO:0003723">
    <property type="term" value="F:RNA binding"/>
    <property type="evidence" value="ECO:0007669"/>
    <property type="project" value="InterPro"/>
</dbReference>
<dbReference type="Gene3D" id="3.30.40.10">
    <property type="entry name" value="Zinc/RING finger domain, C3HC4 (zinc finger)"/>
    <property type="match status" value="1"/>
</dbReference>
<dbReference type="FunFam" id="4.10.910.10:FF:000002">
    <property type="entry name" value="40S ribosomal protein S18"/>
    <property type="match status" value="1"/>
</dbReference>
<dbReference type="InterPro" id="IPR001892">
    <property type="entry name" value="Ribosomal_uS13"/>
</dbReference>
<feature type="compositionally biased region" description="Basic and acidic residues" evidence="12">
    <location>
        <begin position="131"/>
        <end position="154"/>
    </location>
</feature>
<dbReference type="STRING" id="40149.A0A0E0E823"/>
<dbReference type="GO" id="GO:0003735">
    <property type="term" value="F:structural constituent of ribosome"/>
    <property type="evidence" value="ECO:0007669"/>
    <property type="project" value="InterPro"/>
</dbReference>
<dbReference type="GO" id="GO:0016747">
    <property type="term" value="F:acyltransferase activity, transferring groups other than amino-acyl groups"/>
    <property type="evidence" value="ECO:0007669"/>
    <property type="project" value="InterPro"/>
</dbReference>
<dbReference type="Pfam" id="PF00628">
    <property type="entry name" value="PHD"/>
    <property type="match status" value="1"/>
</dbReference>
<dbReference type="InterPro" id="IPR032308">
    <property type="entry name" value="TDBD"/>
</dbReference>
<evidence type="ECO:0000313" key="16">
    <source>
        <dbReference type="Proteomes" id="UP000008021"/>
    </source>
</evidence>
<evidence type="ECO:0000256" key="12">
    <source>
        <dbReference type="SAM" id="MobiDB-lite"/>
    </source>
</evidence>
<dbReference type="PROSITE" id="PS00646">
    <property type="entry name" value="RIBOSOMAL_S13_1"/>
    <property type="match status" value="1"/>
</dbReference>
<evidence type="ECO:0000256" key="4">
    <source>
        <dbReference type="ARBA" id="ARBA00022490"/>
    </source>
</evidence>
<evidence type="ECO:0000256" key="2">
    <source>
        <dbReference type="ARBA" id="ARBA00004496"/>
    </source>
</evidence>
<dbReference type="InterPro" id="IPR056511">
    <property type="entry name" value="IDM1_C"/>
</dbReference>
<keyword evidence="7" id="KW-0862">Zinc</keyword>
<keyword evidence="5" id="KW-0479">Metal-binding</keyword>
<dbReference type="GO" id="GO:0005634">
    <property type="term" value="C:nucleus"/>
    <property type="evidence" value="ECO:0007669"/>
    <property type="project" value="UniProtKB-SubCell"/>
</dbReference>
<protein>
    <recommendedName>
        <fullName evidence="17">PHD-type domain-containing protein</fullName>
    </recommendedName>
</protein>
<feature type="region of interest" description="Disordered" evidence="12">
    <location>
        <begin position="386"/>
        <end position="461"/>
    </location>
</feature>
<dbReference type="InterPro" id="IPR019787">
    <property type="entry name" value="Znf_PHD-finger"/>
</dbReference>
<dbReference type="InterPro" id="IPR011011">
    <property type="entry name" value="Znf_FYVE_PHD"/>
</dbReference>
<dbReference type="Pfam" id="PF22970">
    <property type="entry name" value="DUF7028"/>
    <property type="match status" value="1"/>
</dbReference>
<dbReference type="GO" id="GO:0006357">
    <property type="term" value="P:regulation of transcription by RNA polymerase II"/>
    <property type="evidence" value="ECO:0007669"/>
    <property type="project" value="TreeGrafter"/>
</dbReference>
<dbReference type="GO" id="GO:0005840">
    <property type="term" value="C:ribosome"/>
    <property type="evidence" value="ECO:0007669"/>
    <property type="project" value="UniProtKB-KW"/>
</dbReference>
<accession>A0A0E0E823</accession>
<keyword evidence="16" id="KW-1185">Reference proteome</keyword>
<dbReference type="CDD" id="cd04301">
    <property type="entry name" value="NAT_SF"/>
    <property type="match status" value="1"/>
</dbReference>
<keyword evidence="4" id="KW-0963">Cytoplasm</keyword>
<feature type="domain" description="PHD-type" evidence="13">
    <location>
        <begin position="734"/>
        <end position="778"/>
    </location>
</feature>
<dbReference type="Gramene" id="OMERI07G03260.1">
    <property type="protein sequence ID" value="OMERI07G03260.1"/>
    <property type="gene ID" value="OMERI07G03260"/>
</dbReference>
<dbReference type="InterPro" id="IPR000182">
    <property type="entry name" value="GNAT_dom"/>
</dbReference>
<dbReference type="NCBIfam" id="NF003140">
    <property type="entry name" value="PRK04053.1"/>
    <property type="match status" value="1"/>
</dbReference>
<dbReference type="PANTHER" id="PTHR46309">
    <property type="entry name" value="PHD FINGER PROTEIN 12"/>
    <property type="match status" value="1"/>
</dbReference>
<keyword evidence="10" id="KW-0687">Ribonucleoprotein</keyword>
<dbReference type="InterPro" id="IPR042163">
    <property type="entry name" value="PHF12"/>
</dbReference>
<evidence type="ECO:0000256" key="10">
    <source>
        <dbReference type="ARBA" id="ARBA00023274"/>
    </source>
</evidence>
<feature type="compositionally biased region" description="Polar residues" evidence="12">
    <location>
        <begin position="388"/>
        <end position="399"/>
    </location>
</feature>
<dbReference type="HAMAP" id="MF_01315">
    <property type="entry name" value="Ribosomal_uS13"/>
    <property type="match status" value="1"/>
</dbReference>
<feature type="compositionally biased region" description="Basic and acidic residues" evidence="12">
    <location>
        <begin position="71"/>
        <end position="85"/>
    </location>
</feature>
<dbReference type="GO" id="GO:0003714">
    <property type="term" value="F:transcription corepressor activity"/>
    <property type="evidence" value="ECO:0007669"/>
    <property type="project" value="InterPro"/>
</dbReference>
<sequence length="1619" mass="177009">MRPVASGSGRKRQLVLESSDSEADEFFVSTRRKEDDDDDAGNAGSGSGGGGDQGGEKVVTVSPEKVSGAKSTDEGGGSDKSKGSEVGKSVSQPDVKRIRTEAAHGGGGGSGGSVSKDGTGGKMLRPGFPKWRFEKPEVRAGRVLDEKDGVETKVYKMGSQKVKDHASSSVYERRWPEPPKPEKSTPSKTDQEVIRVQGKSGVLKIRPKNNKVASETGDGKNLLKNAKVDGDTGDGKVLPKKTTVEENGDGKILTKSGVLKLLPKNNKVAKETSDGNPRSKNTKVVGETSDAKILMKNKANRESGDDKALKNCTVNLETSAGKILSRNTKEDLKSSDVCRQDKEKSGAVDVSQKQGADGEKRITEKLVSPILLRKSDPSVVGISLGQKMKQQNSKTQLKISSLGHRQPSLNLKDEKNKKKRLLDHKMSPVNLSKKAKPNVIDQDTSRPSLEKHGIKKERKGPRYTMKQKLRGQIKDILLNNGWKIDLRRRKNKDYEDSVYVSPQGNGYWSITKAYAVFQEQSKSEKHTGKSSKHKAGVADAACNAISENDLAMLQRNVVKRRTKKELGASKKKYEGSSSRNSKDNNAGRSSGNKHQSSGLRGCALLVRGSTHSMEGNVDGYVPYRWKRTVLSWMIDMGVVSEDAKVKYMNKKGTRARLEGRITRDGIHCGCCSKILTVAKFELHAGSKEQQPYENIFLEDGGATLSQCLVDAWKKQSQSEKKGFYKVDPGDDPDDDTCGICGDGGDLLCCDNCPSTFHLACLGIKMPSGDWHCRSCICRFCGSTQEITTSSAELLSCLQCSRKYHQVCAPGTMKDSVKAESNSSTDCFCSPGCRKIYKHLRKLLGVKNAIEAGFSWSLVRCFPDKLAAPPKGKAHLIHCNSKTAVAFSVMDECFLPRIDERSGINIIHNVVYNCGSDFNRLNFSKFYTFILERGDEVISAAAVRVHGTDLAEMPFIGTRGIYRRQGMCHRLLNAIESALSSLNVRRLVIPAIPELQNTWTTVFGFKPVEPSKRQKIKSLNILIIHGTGLLEKRLLATGTINQENTTVNDKMDAQTHVEATGSRTPVHSSCELPVGGDPDIKHHDDSHPLVGNSKGLTLNLPCVPEEKTTELTSPVLDVKVSTQCMPESENTQEMKNGETDVTLTSEDIVAEQKYEDKSNSSLTDSSAIPMTVDPGSCSSNETGKGEHHTSSEPSVEAVLVRDKPEPSISCDVTNQEDKNSSMVPVDTTVHLATIVGNHDIQNSVEVKSMEHNTTKDQTFVGAVANNVATTEDPSDSLADCEVPIVRSIQQKDEVIADKNARATIDQTAVGGVANNFVATTENDSDSAAELGVSMERCIQQKVEVIKDKSDSPLRTSISEVTLEKSDQMKSTENDSVKMKDMAIEVKVTVENFSEAGKPASALVMSNDISGEVMAKPNLTCGDDQLRGGDGTYKNSMEDDLTSREPPHRATASSSPSGERARAVAAAAAMSLIAGEDFQHILRLLNTNVDGKQKIMFALTSIKGVGRRFSNIACKKADIDMNKRAGELTPEELERLMTVVANPRQFKVPDWFLNRKKDYKDGRFSQVVSNALDMKLRDDLERLKKIRNHRGLRHYWGLRVRGQHTKTTGRRGKTVGVSKKR</sequence>
<dbReference type="Gene3D" id="4.10.910.10">
    <property type="entry name" value="30s ribosomal protein s13, domain 2"/>
    <property type="match status" value="1"/>
</dbReference>
<evidence type="ECO:0000259" key="14">
    <source>
        <dbReference type="PROSITE" id="PS51186"/>
    </source>
</evidence>
<feature type="region of interest" description="Disordered" evidence="12">
    <location>
        <begin position="1"/>
        <end position="193"/>
    </location>
</feature>
<evidence type="ECO:0000256" key="6">
    <source>
        <dbReference type="ARBA" id="ARBA00022771"/>
    </source>
</evidence>
<dbReference type="SMART" id="SM00249">
    <property type="entry name" value="PHD"/>
    <property type="match status" value="2"/>
</dbReference>
<feature type="region of interest" description="Disordered" evidence="12">
    <location>
        <begin position="1418"/>
        <end position="1457"/>
    </location>
</feature>
<dbReference type="HOGENOM" id="CLU_004769_0_0_1"/>
<keyword evidence="8" id="KW-0689">Ribosomal protein</keyword>
<feature type="compositionally biased region" description="Gly residues" evidence="12">
    <location>
        <begin position="43"/>
        <end position="53"/>
    </location>
</feature>
<dbReference type="PROSITE" id="PS50159">
    <property type="entry name" value="RIBOSOMAL_S13_2"/>
    <property type="match status" value="1"/>
</dbReference>
<dbReference type="PROSITE" id="PS50016">
    <property type="entry name" value="ZF_PHD_2"/>
    <property type="match status" value="1"/>
</dbReference>
<feature type="compositionally biased region" description="Basic and acidic residues" evidence="12">
    <location>
        <begin position="299"/>
        <end position="309"/>
    </location>
</feature>
<dbReference type="eggNOG" id="KOG3311">
    <property type="taxonomic scope" value="Eukaryota"/>
</dbReference>
<dbReference type="Pfam" id="PF23209">
    <property type="entry name" value="IDM1_C"/>
    <property type="match status" value="1"/>
</dbReference>
<dbReference type="SUPFAM" id="SSF57903">
    <property type="entry name" value="FYVE/PHD zinc finger"/>
    <property type="match status" value="1"/>
</dbReference>
<name>A0A0E0E823_9ORYZ</name>
<dbReference type="InterPro" id="IPR010979">
    <property type="entry name" value="Ribosomal_uS13-like_H2TH"/>
</dbReference>
<organism evidence="15">
    <name type="scientific">Oryza meridionalis</name>
    <dbReference type="NCBI Taxonomy" id="40149"/>
    <lineage>
        <taxon>Eukaryota</taxon>
        <taxon>Viridiplantae</taxon>
        <taxon>Streptophyta</taxon>
        <taxon>Embryophyta</taxon>
        <taxon>Tracheophyta</taxon>
        <taxon>Spermatophyta</taxon>
        <taxon>Magnoliopsida</taxon>
        <taxon>Liliopsida</taxon>
        <taxon>Poales</taxon>
        <taxon>Poaceae</taxon>
        <taxon>BOP clade</taxon>
        <taxon>Oryzoideae</taxon>
        <taxon>Oryzeae</taxon>
        <taxon>Oryzinae</taxon>
        <taxon>Oryza</taxon>
    </lineage>
</organism>
<dbReference type="GO" id="GO:0006412">
    <property type="term" value="P:translation"/>
    <property type="evidence" value="ECO:0007669"/>
    <property type="project" value="InterPro"/>
</dbReference>
<dbReference type="PROSITE" id="PS51186">
    <property type="entry name" value="GNAT"/>
    <property type="match status" value="1"/>
</dbReference>
<evidence type="ECO:0000256" key="3">
    <source>
        <dbReference type="ARBA" id="ARBA00008080"/>
    </source>
</evidence>
<dbReference type="PANTHER" id="PTHR46309:SF1">
    <property type="entry name" value="PHD FINGER PROTEIN 12"/>
    <property type="match status" value="1"/>
</dbReference>
<dbReference type="InterPro" id="IPR054292">
    <property type="entry name" value="DUF7028"/>
</dbReference>
<dbReference type="Pfam" id="PF16135">
    <property type="entry name" value="TDBD"/>
    <property type="match status" value="1"/>
</dbReference>
<reference evidence="15" key="2">
    <citation type="submission" date="2018-05" db="EMBL/GenBank/DDBJ databases">
        <title>OmerRS3 (Oryza meridionalis Reference Sequence Version 3).</title>
        <authorList>
            <person name="Zhang J."/>
            <person name="Kudrna D."/>
            <person name="Lee S."/>
            <person name="Talag J."/>
            <person name="Welchert J."/>
            <person name="Wing R.A."/>
        </authorList>
    </citation>
    <scope>NUCLEOTIDE SEQUENCE [LARGE SCALE GENOMIC DNA]</scope>
    <source>
        <strain evidence="15">cv. OR44</strain>
    </source>
</reference>
<dbReference type="EnsemblPlants" id="OMERI07G03260.1">
    <property type="protein sequence ID" value="OMERI07G03260.1"/>
    <property type="gene ID" value="OMERI07G03260"/>
</dbReference>
<proteinExistence type="inferred from homology"/>
<evidence type="ECO:0000256" key="7">
    <source>
        <dbReference type="ARBA" id="ARBA00022833"/>
    </source>
</evidence>
<feature type="region of interest" description="Disordered" evidence="12">
    <location>
        <begin position="1152"/>
        <end position="1207"/>
    </location>
</feature>
<dbReference type="InterPro" id="IPR027437">
    <property type="entry name" value="Rbsml_uS13_C"/>
</dbReference>
<comment type="similarity">
    <text evidence="3">Belongs to the universal ribosomal protein uS13 family.</text>
</comment>
<evidence type="ECO:0008006" key="17">
    <source>
        <dbReference type="Google" id="ProtNLM"/>
    </source>
</evidence>
<evidence type="ECO:0000256" key="1">
    <source>
        <dbReference type="ARBA" id="ARBA00004123"/>
    </source>
</evidence>
<dbReference type="GO" id="GO:0005737">
    <property type="term" value="C:cytoplasm"/>
    <property type="evidence" value="ECO:0007669"/>
    <property type="project" value="UniProtKB-SubCell"/>
</dbReference>
<evidence type="ECO:0000259" key="13">
    <source>
        <dbReference type="PROSITE" id="PS50016"/>
    </source>
</evidence>
<dbReference type="Proteomes" id="UP000008021">
    <property type="component" value="Chromosome 7"/>
</dbReference>
<dbReference type="InterPro" id="IPR016181">
    <property type="entry name" value="Acyl_CoA_acyltransferase"/>
</dbReference>
<keyword evidence="9" id="KW-0539">Nucleus</keyword>
<evidence type="ECO:0000256" key="5">
    <source>
        <dbReference type="ARBA" id="ARBA00022723"/>
    </source>
</evidence>
<evidence type="ECO:0000256" key="9">
    <source>
        <dbReference type="ARBA" id="ARBA00023242"/>
    </source>
</evidence>
<dbReference type="SUPFAM" id="SSF55729">
    <property type="entry name" value="Acyl-CoA N-acyltransferases (Nat)"/>
    <property type="match status" value="1"/>
</dbReference>
<feature type="compositionally biased region" description="Polar residues" evidence="12">
    <location>
        <begin position="575"/>
        <end position="597"/>
    </location>
</feature>
<dbReference type="SUPFAM" id="SSF46946">
    <property type="entry name" value="S13-like H2TH domain"/>
    <property type="match status" value="1"/>
</dbReference>
<dbReference type="Pfam" id="PF00416">
    <property type="entry name" value="Ribosomal_S13"/>
    <property type="match status" value="1"/>
</dbReference>
<feature type="compositionally biased region" description="Basic and acidic residues" evidence="12">
    <location>
        <begin position="564"/>
        <end position="574"/>
    </location>
</feature>
<dbReference type="GO" id="GO:0008270">
    <property type="term" value="F:zinc ion binding"/>
    <property type="evidence" value="ECO:0007669"/>
    <property type="project" value="UniProtKB-KW"/>
</dbReference>
<feature type="compositionally biased region" description="Polar residues" evidence="12">
    <location>
        <begin position="1158"/>
        <end position="1167"/>
    </location>
</feature>
<dbReference type="InterPro" id="IPR013083">
    <property type="entry name" value="Znf_RING/FYVE/PHD"/>
</dbReference>
<dbReference type="CDD" id="cd15539">
    <property type="entry name" value="PHD1_AIRE"/>
    <property type="match status" value="1"/>
</dbReference>
<feature type="region of interest" description="Disordered" evidence="12">
    <location>
        <begin position="561"/>
        <end position="597"/>
    </location>
</feature>
<evidence type="ECO:0000256" key="8">
    <source>
        <dbReference type="ARBA" id="ARBA00022980"/>
    </source>
</evidence>
<dbReference type="InterPro" id="IPR001965">
    <property type="entry name" value="Znf_PHD"/>
</dbReference>
<evidence type="ECO:0000313" key="15">
    <source>
        <dbReference type="EnsemblPlants" id="OMERI07G03260.1"/>
    </source>
</evidence>
<keyword evidence="6 11" id="KW-0863">Zinc-finger</keyword>
<dbReference type="Gene3D" id="1.10.8.50">
    <property type="match status" value="1"/>
</dbReference>
<feature type="region of interest" description="Disordered" evidence="12">
    <location>
        <begin position="325"/>
        <end position="357"/>
    </location>
</feature>
<comment type="subcellular location">
    <subcellularLocation>
        <location evidence="2">Cytoplasm</location>
    </subcellularLocation>
    <subcellularLocation>
        <location evidence="1">Nucleus</location>
    </subcellularLocation>
</comment>
<feature type="region of interest" description="Disordered" evidence="12">
    <location>
        <begin position="206"/>
        <end position="309"/>
    </location>
</feature>
<dbReference type="FunFam" id="1.10.8.50:FF:000002">
    <property type="entry name" value="40S ribosomal protein S18"/>
    <property type="match status" value="1"/>
</dbReference>
<dbReference type="GO" id="GO:1990904">
    <property type="term" value="C:ribonucleoprotein complex"/>
    <property type="evidence" value="ECO:0007669"/>
    <property type="project" value="UniProtKB-KW"/>
</dbReference>
<dbReference type="InterPro" id="IPR018269">
    <property type="entry name" value="Ribosomal_uS13_CS"/>
</dbReference>
<evidence type="ECO:0000256" key="11">
    <source>
        <dbReference type="PROSITE-ProRule" id="PRU00146"/>
    </source>
</evidence>
<reference evidence="15" key="1">
    <citation type="submission" date="2015-04" db="UniProtKB">
        <authorList>
            <consortium name="EnsemblPlants"/>
        </authorList>
    </citation>
    <scope>IDENTIFICATION</scope>
</reference>